<reference evidence="1" key="3">
    <citation type="journal article" date="2017" name="Nature">
        <title>Genome sequence of the progenitor of the wheat D genome Aegilops tauschii.</title>
        <authorList>
            <person name="Luo M.C."/>
            <person name="Gu Y.Q."/>
            <person name="Puiu D."/>
            <person name="Wang H."/>
            <person name="Twardziok S.O."/>
            <person name="Deal K.R."/>
            <person name="Huo N."/>
            <person name="Zhu T."/>
            <person name="Wang L."/>
            <person name="Wang Y."/>
            <person name="McGuire P.E."/>
            <person name="Liu S."/>
            <person name="Long H."/>
            <person name="Ramasamy R.K."/>
            <person name="Rodriguez J.C."/>
            <person name="Van S.L."/>
            <person name="Yuan L."/>
            <person name="Wang Z."/>
            <person name="Xia Z."/>
            <person name="Xiao L."/>
            <person name="Anderson O.D."/>
            <person name="Ouyang S."/>
            <person name="Liang Y."/>
            <person name="Zimin A.V."/>
            <person name="Pertea G."/>
            <person name="Qi P."/>
            <person name="Bennetzen J.L."/>
            <person name="Dai X."/>
            <person name="Dawson M.W."/>
            <person name="Muller H.G."/>
            <person name="Kugler K."/>
            <person name="Rivarola-Duarte L."/>
            <person name="Spannagl M."/>
            <person name="Mayer K.F.X."/>
            <person name="Lu F.H."/>
            <person name="Bevan M.W."/>
            <person name="Leroy P."/>
            <person name="Li P."/>
            <person name="You F.M."/>
            <person name="Sun Q."/>
            <person name="Liu Z."/>
            <person name="Lyons E."/>
            <person name="Wicker T."/>
            <person name="Salzberg S.L."/>
            <person name="Devos K.M."/>
            <person name="Dvorak J."/>
        </authorList>
    </citation>
    <scope>NUCLEOTIDE SEQUENCE [LARGE SCALE GENOMIC DNA]</scope>
    <source>
        <strain evidence="1">cv. AL8/78</strain>
    </source>
</reference>
<reference evidence="1" key="4">
    <citation type="submission" date="2019-03" db="UniProtKB">
        <authorList>
            <consortium name="EnsemblPlants"/>
        </authorList>
    </citation>
    <scope>IDENTIFICATION</scope>
</reference>
<dbReference type="Gene3D" id="3.80.10.10">
    <property type="entry name" value="Ribonuclease Inhibitor"/>
    <property type="match status" value="1"/>
</dbReference>
<evidence type="ECO:0000313" key="1">
    <source>
        <dbReference type="EnsemblPlants" id="AET3Gv21155000.2"/>
    </source>
</evidence>
<dbReference type="InterPro" id="IPR032675">
    <property type="entry name" value="LRR_dom_sf"/>
</dbReference>
<dbReference type="AlphaFoldDB" id="A0A453GQL0"/>
<reference evidence="2" key="1">
    <citation type="journal article" date="2014" name="Science">
        <title>Ancient hybridizations among the ancestral genomes of bread wheat.</title>
        <authorList>
            <consortium name="International Wheat Genome Sequencing Consortium,"/>
            <person name="Marcussen T."/>
            <person name="Sandve S.R."/>
            <person name="Heier L."/>
            <person name="Spannagl M."/>
            <person name="Pfeifer M."/>
            <person name="Jakobsen K.S."/>
            <person name="Wulff B.B."/>
            <person name="Steuernagel B."/>
            <person name="Mayer K.F."/>
            <person name="Olsen O.A."/>
        </authorList>
    </citation>
    <scope>NUCLEOTIDE SEQUENCE [LARGE SCALE GENOMIC DNA]</scope>
    <source>
        <strain evidence="2">cv. AL8/78</strain>
    </source>
</reference>
<keyword evidence="2" id="KW-1185">Reference proteome</keyword>
<dbReference type="EnsemblPlants" id="AET3Gv21155000.2">
    <property type="protein sequence ID" value="AET3Gv21155000.2"/>
    <property type="gene ID" value="AET3Gv21155000"/>
</dbReference>
<organism evidence="1 2">
    <name type="scientific">Aegilops tauschii subsp. strangulata</name>
    <name type="common">Goatgrass</name>
    <dbReference type="NCBI Taxonomy" id="200361"/>
    <lineage>
        <taxon>Eukaryota</taxon>
        <taxon>Viridiplantae</taxon>
        <taxon>Streptophyta</taxon>
        <taxon>Embryophyta</taxon>
        <taxon>Tracheophyta</taxon>
        <taxon>Spermatophyta</taxon>
        <taxon>Magnoliopsida</taxon>
        <taxon>Liliopsida</taxon>
        <taxon>Poales</taxon>
        <taxon>Poaceae</taxon>
        <taxon>BOP clade</taxon>
        <taxon>Pooideae</taxon>
        <taxon>Triticodae</taxon>
        <taxon>Triticeae</taxon>
        <taxon>Triticinae</taxon>
        <taxon>Aegilops</taxon>
    </lineage>
</organism>
<accession>A0A453GQL0</accession>
<evidence type="ECO:0008006" key="3">
    <source>
        <dbReference type="Google" id="ProtNLM"/>
    </source>
</evidence>
<proteinExistence type="predicted"/>
<name>A0A453GQL0_AEGTS</name>
<sequence length="142" mass="16539">PIQAFRQLRILQLNSLQSLDRLCNSKLDFPSLEYIDVFACPRMKKLPFGQMGKLKSIRGEQTWWDNLEWDDESSFLPLLPFFKSSEICSASFRPELDATVISSSPKAFFTKRQPILNSSVRFTSYPQTIFETEEFDGHMKME</sequence>
<protein>
    <recommendedName>
        <fullName evidence="3">NB-ARC domain-containing protein</fullName>
    </recommendedName>
</protein>
<evidence type="ECO:0000313" key="2">
    <source>
        <dbReference type="Proteomes" id="UP000015105"/>
    </source>
</evidence>
<dbReference type="Gramene" id="AET3Gv21155000.2">
    <property type="protein sequence ID" value="AET3Gv21155000.2"/>
    <property type="gene ID" value="AET3Gv21155000"/>
</dbReference>
<reference evidence="2" key="2">
    <citation type="journal article" date="2017" name="Nat. Plants">
        <title>The Aegilops tauschii genome reveals multiple impacts of transposons.</title>
        <authorList>
            <person name="Zhao G."/>
            <person name="Zou C."/>
            <person name="Li K."/>
            <person name="Wang K."/>
            <person name="Li T."/>
            <person name="Gao L."/>
            <person name="Zhang X."/>
            <person name="Wang H."/>
            <person name="Yang Z."/>
            <person name="Liu X."/>
            <person name="Jiang W."/>
            <person name="Mao L."/>
            <person name="Kong X."/>
            <person name="Jiao Y."/>
            <person name="Jia J."/>
        </authorList>
    </citation>
    <scope>NUCLEOTIDE SEQUENCE [LARGE SCALE GENOMIC DNA]</scope>
    <source>
        <strain evidence="2">cv. AL8/78</strain>
    </source>
</reference>
<dbReference type="Proteomes" id="UP000015105">
    <property type="component" value="Chromosome 3D"/>
</dbReference>
<reference evidence="1" key="5">
    <citation type="journal article" date="2021" name="G3 (Bethesda)">
        <title>Aegilops tauschii genome assembly Aet v5.0 features greater sequence contiguity and improved annotation.</title>
        <authorList>
            <person name="Wang L."/>
            <person name="Zhu T."/>
            <person name="Rodriguez J.C."/>
            <person name="Deal K.R."/>
            <person name="Dubcovsky J."/>
            <person name="McGuire P.E."/>
            <person name="Lux T."/>
            <person name="Spannagl M."/>
            <person name="Mayer K.F.X."/>
            <person name="Baldrich P."/>
            <person name="Meyers B.C."/>
            <person name="Huo N."/>
            <person name="Gu Y.Q."/>
            <person name="Zhou H."/>
            <person name="Devos K.M."/>
            <person name="Bennetzen J.L."/>
            <person name="Unver T."/>
            <person name="Budak H."/>
            <person name="Gulick P.J."/>
            <person name="Galiba G."/>
            <person name="Kalapos B."/>
            <person name="Nelson D.R."/>
            <person name="Li P."/>
            <person name="You F.M."/>
            <person name="Luo M.C."/>
            <person name="Dvorak J."/>
        </authorList>
    </citation>
    <scope>NUCLEOTIDE SEQUENCE [LARGE SCALE GENOMIC DNA]</scope>
    <source>
        <strain evidence="1">cv. AL8/78</strain>
    </source>
</reference>